<sequence>MPLKTLPCGNAAIAFRDSGSGEPILLVHASLGADWFAPVEGCLPGHRVIRTHRAGYGLSQDLSRELTVADHAEHLAKVLRDAGIERAHVVGHSSGGNVALQLAAAQPELVRSLVLLEPAVVVPGESRSPAMGTAIAAARNGEWDLAFDTFLDSVVNPGFRDLLARTLGAAGMADSIRSSEYFFTYEIAALVRWDAFAAGLETLEQPTLLVDGGDGLLLGSPYHARNKALAERIPHALLTTLPGVSHAMPLEDSALVAQTIVDFIRKHPIRG</sequence>
<evidence type="ECO:0000259" key="1">
    <source>
        <dbReference type="Pfam" id="PF00561"/>
    </source>
</evidence>
<dbReference type="InterPro" id="IPR050266">
    <property type="entry name" value="AB_hydrolase_sf"/>
</dbReference>
<dbReference type="EMBL" id="VJWX01000249">
    <property type="protein sequence ID" value="TVT42288.1"/>
    <property type="molecule type" value="Genomic_DNA"/>
</dbReference>
<dbReference type="InterPro" id="IPR000639">
    <property type="entry name" value="Epox_hydrolase-like"/>
</dbReference>
<dbReference type="InterPro" id="IPR000073">
    <property type="entry name" value="AB_hydrolase_1"/>
</dbReference>
<dbReference type="GO" id="GO:0047372">
    <property type="term" value="F:monoacylglycerol lipase activity"/>
    <property type="evidence" value="ECO:0007669"/>
    <property type="project" value="TreeGrafter"/>
</dbReference>
<dbReference type="PRINTS" id="PR00412">
    <property type="entry name" value="EPOXHYDRLASE"/>
</dbReference>
<name>A0A558C0J3_9PSEU</name>
<reference evidence="2 3" key="2">
    <citation type="submission" date="2019-08" db="EMBL/GenBank/DDBJ databases">
        <title>Amycolatopsis acidicola sp. nov., isolated from peat swamp forest soil.</title>
        <authorList>
            <person name="Srisuk N."/>
        </authorList>
    </citation>
    <scope>NUCLEOTIDE SEQUENCE [LARGE SCALE GENOMIC DNA]</scope>
    <source>
        <strain evidence="2 3">TBRC 6029</strain>
    </source>
</reference>
<dbReference type="PANTHER" id="PTHR43798">
    <property type="entry name" value="MONOACYLGLYCEROL LIPASE"/>
    <property type="match status" value="1"/>
</dbReference>
<dbReference type="Gene3D" id="3.40.50.1820">
    <property type="entry name" value="alpha/beta hydrolase"/>
    <property type="match status" value="1"/>
</dbReference>
<dbReference type="PRINTS" id="PR00111">
    <property type="entry name" value="ABHYDROLASE"/>
</dbReference>
<organism evidence="2 3">
    <name type="scientific">Amycolatopsis rhizosphaerae</name>
    <dbReference type="NCBI Taxonomy" id="2053003"/>
    <lineage>
        <taxon>Bacteria</taxon>
        <taxon>Bacillati</taxon>
        <taxon>Actinomycetota</taxon>
        <taxon>Actinomycetes</taxon>
        <taxon>Pseudonocardiales</taxon>
        <taxon>Pseudonocardiaceae</taxon>
        <taxon>Amycolatopsis</taxon>
    </lineage>
</organism>
<dbReference type="OrthoDB" id="3210844at2"/>
<evidence type="ECO:0000313" key="2">
    <source>
        <dbReference type="EMBL" id="TVT42288.1"/>
    </source>
</evidence>
<dbReference type="InterPro" id="IPR029058">
    <property type="entry name" value="AB_hydrolase_fold"/>
</dbReference>
<dbReference type="RefSeq" id="WP_144590710.1">
    <property type="nucleotide sequence ID" value="NZ_VJWX01000249.1"/>
</dbReference>
<accession>A0A558C0J3</accession>
<evidence type="ECO:0000313" key="3">
    <source>
        <dbReference type="Proteomes" id="UP000320011"/>
    </source>
</evidence>
<gene>
    <name evidence="2" type="ORF">FNH05_22570</name>
</gene>
<proteinExistence type="predicted"/>
<dbReference type="Pfam" id="PF00561">
    <property type="entry name" value="Abhydrolase_1"/>
    <property type="match status" value="1"/>
</dbReference>
<keyword evidence="3" id="KW-1185">Reference proteome</keyword>
<dbReference type="SUPFAM" id="SSF53474">
    <property type="entry name" value="alpha/beta-Hydrolases"/>
    <property type="match status" value="1"/>
</dbReference>
<dbReference type="Proteomes" id="UP000320011">
    <property type="component" value="Unassembled WGS sequence"/>
</dbReference>
<feature type="domain" description="AB hydrolase-1" evidence="1">
    <location>
        <begin position="23"/>
        <end position="175"/>
    </location>
</feature>
<reference evidence="2 3" key="1">
    <citation type="submission" date="2019-07" db="EMBL/GenBank/DDBJ databases">
        <authorList>
            <person name="Duangmal K."/>
            <person name="Teo W.F.A."/>
        </authorList>
    </citation>
    <scope>NUCLEOTIDE SEQUENCE [LARGE SCALE GENOMIC DNA]</scope>
    <source>
        <strain evidence="2 3">TBRC 6029</strain>
    </source>
</reference>
<dbReference type="PANTHER" id="PTHR43798:SF33">
    <property type="entry name" value="HYDROLASE, PUTATIVE (AFU_ORTHOLOGUE AFUA_2G14860)-RELATED"/>
    <property type="match status" value="1"/>
</dbReference>
<dbReference type="GO" id="GO:0016020">
    <property type="term" value="C:membrane"/>
    <property type="evidence" value="ECO:0007669"/>
    <property type="project" value="TreeGrafter"/>
</dbReference>
<dbReference type="GO" id="GO:0046464">
    <property type="term" value="P:acylglycerol catabolic process"/>
    <property type="evidence" value="ECO:0007669"/>
    <property type="project" value="TreeGrafter"/>
</dbReference>
<keyword evidence="2" id="KW-0378">Hydrolase</keyword>
<dbReference type="AlphaFoldDB" id="A0A558C0J3"/>
<comment type="caution">
    <text evidence="2">The sequence shown here is derived from an EMBL/GenBank/DDBJ whole genome shotgun (WGS) entry which is preliminary data.</text>
</comment>
<protein>
    <submittedName>
        <fullName evidence="2">Alpha/beta hydrolase</fullName>
    </submittedName>
</protein>